<feature type="domain" description="DUF7660" evidence="1">
    <location>
        <begin position="15"/>
        <end position="87"/>
    </location>
</feature>
<accession>A0A918HRP1</accession>
<comment type="caution">
    <text evidence="2">The sequence shown here is derived from an EMBL/GenBank/DDBJ whole genome shotgun (WGS) entry which is preliminary data.</text>
</comment>
<evidence type="ECO:0000259" key="1">
    <source>
        <dbReference type="Pfam" id="PF24693"/>
    </source>
</evidence>
<organism evidence="2 3">
    <name type="scientific">Streptomyces phaeofaciens</name>
    <dbReference type="NCBI Taxonomy" id="68254"/>
    <lineage>
        <taxon>Bacteria</taxon>
        <taxon>Bacillati</taxon>
        <taxon>Actinomycetota</taxon>
        <taxon>Actinomycetes</taxon>
        <taxon>Kitasatosporales</taxon>
        <taxon>Streptomycetaceae</taxon>
        <taxon>Streptomyces</taxon>
    </lineage>
</organism>
<keyword evidence="3" id="KW-1185">Reference proteome</keyword>
<reference evidence="2" key="1">
    <citation type="journal article" date="2014" name="Int. J. Syst. Evol. Microbiol.">
        <title>Complete genome sequence of Corynebacterium casei LMG S-19264T (=DSM 44701T), isolated from a smear-ripened cheese.</title>
        <authorList>
            <consortium name="US DOE Joint Genome Institute (JGI-PGF)"/>
            <person name="Walter F."/>
            <person name="Albersmeier A."/>
            <person name="Kalinowski J."/>
            <person name="Ruckert C."/>
        </authorList>
    </citation>
    <scope>NUCLEOTIDE SEQUENCE</scope>
    <source>
        <strain evidence="2">JCM 4125</strain>
    </source>
</reference>
<evidence type="ECO:0000313" key="2">
    <source>
        <dbReference type="EMBL" id="GGU00431.1"/>
    </source>
</evidence>
<dbReference type="Pfam" id="PF24693">
    <property type="entry name" value="DUF7660"/>
    <property type="match status" value="1"/>
</dbReference>
<reference evidence="2" key="2">
    <citation type="submission" date="2020-09" db="EMBL/GenBank/DDBJ databases">
        <authorList>
            <person name="Sun Q."/>
            <person name="Ohkuma M."/>
        </authorList>
    </citation>
    <scope>NUCLEOTIDE SEQUENCE</scope>
    <source>
        <strain evidence="2">JCM 4125</strain>
    </source>
</reference>
<dbReference type="Proteomes" id="UP000646776">
    <property type="component" value="Unassembled WGS sequence"/>
</dbReference>
<dbReference type="InterPro" id="IPR056077">
    <property type="entry name" value="DUF7660"/>
</dbReference>
<gene>
    <name evidence="2" type="ORF">GCM10010226_91650</name>
</gene>
<proteinExistence type="predicted"/>
<dbReference type="RefSeq" id="WP_189718511.1">
    <property type="nucleotide sequence ID" value="NZ_BMSA01000067.1"/>
</dbReference>
<sequence length="87" mass="10066">MLQLPPGRPEDEVTSREELVAFIAQLRDDFVERGEQWENATLDRFLDALTAWIDSSPSWYRNFDQEMPANGDWTLFARALSAAVVYE</sequence>
<dbReference type="AlphaFoldDB" id="A0A918HRP1"/>
<protein>
    <recommendedName>
        <fullName evidence="1">DUF7660 domain-containing protein</fullName>
    </recommendedName>
</protein>
<name>A0A918HRP1_9ACTN</name>
<dbReference type="EMBL" id="BMSA01000067">
    <property type="protein sequence ID" value="GGU00431.1"/>
    <property type="molecule type" value="Genomic_DNA"/>
</dbReference>
<evidence type="ECO:0000313" key="3">
    <source>
        <dbReference type="Proteomes" id="UP000646776"/>
    </source>
</evidence>